<keyword evidence="2" id="KW-1185">Reference proteome</keyword>
<organism evidence="1 2">
    <name type="scientific">Aquimarina algiphila</name>
    <dbReference type="NCBI Taxonomy" id="2047982"/>
    <lineage>
        <taxon>Bacteria</taxon>
        <taxon>Pseudomonadati</taxon>
        <taxon>Bacteroidota</taxon>
        <taxon>Flavobacteriia</taxon>
        <taxon>Flavobacteriales</taxon>
        <taxon>Flavobacteriaceae</taxon>
        <taxon>Aquimarina</taxon>
    </lineage>
</organism>
<evidence type="ECO:0000313" key="1">
    <source>
        <dbReference type="EMBL" id="TSE03651.1"/>
    </source>
</evidence>
<gene>
    <name evidence="1" type="ORF">FOF46_28825</name>
</gene>
<proteinExistence type="predicted"/>
<reference evidence="1 2" key="1">
    <citation type="submission" date="2019-07" db="EMBL/GenBank/DDBJ databases">
        <title>The draft genome sequence of Aquimarina algiphila M91.</title>
        <authorList>
            <person name="Meng X."/>
        </authorList>
    </citation>
    <scope>NUCLEOTIDE SEQUENCE [LARGE SCALE GENOMIC DNA]</scope>
    <source>
        <strain evidence="1 2">M91</strain>
    </source>
</reference>
<dbReference type="Proteomes" id="UP000318833">
    <property type="component" value="Unassembled WGS sequence"/>
</dbReference>
<accession>A0A554VB51</accession>
<comment type="caution">
    <text evidence="1">The sequence shown here is derived from an EMBL/GenBank/DDBJ whole genome shotgun (WGS) entry which is preliminary data.</text>
</comment>
<dbReference type="EMBL" id="VLNR01000103">
    <property type="protein sequence ID" value="TSE03651.1"/>
    <property type="molecule type" value="Genomic_DNA"/>
</dbReference>
<dbReference type="OrthoDB" id="978531at2"/>
<dbReference type="RefSeq" id="WP_143918922.1">
    <property type="nucleotide sequence ID" value="NZ_CANMIK010000098.1"/>
</dbReference>
<sequence>MHMVVNSELGKMNMDMYKDFGDVSELGDVLRDLKIAMTMSGKELGENNAQTPAGMTISEDDGTRVKYNFKNNKFSRITEIIDAEKVKKNVDSLEQMRMFLASSKYKLKYSFPRKIIKMSSDKATFSLDAKSFTLEVGFIEFMENPKILDVEVELEK</sequence>
<dbReference type="AlphaFoldDB" id="A0A554VB51"/>
<evidence type="ECO:0000313" key="2">
    <source>
        <dbReference type="Proteomes" id="UP000318833"/>
    </source>
</evidence>
<protein>
    <submittedName>
        <fullName evidence="1">Uncharacterized protein</fullName>
    </submittedName>
</protein>
<name>A0A554VB51_9FLAO</name>